<evidence type="ECO:0000259" key="6">
    <source>
        <dbReference type="Pfam" id="PF00732"/>
    </source>
</evidence>
<dbReference type="InterPro" id="IPR000172">
    <property type="entry name" value="GMC_OxRdtase_N"/>
</dbReference>
<keyword evidence="3" id="KW-0285">Flavoprotein</keyword>
<evidence type="ECO:0000313" key="8">
    <source>
        <dbReference type="EMBL" id="SVA37262.1"/>
    </source>
</evidence>
<evidence type="ECO:0000256" key="5">
    <source>
        <dbReference type="ARBA" id="ARBA00023002"/>
    </source>
</evidence>
<dbReference type="EMBL" id="UINC01008272">
    <property type="protein sequence ID" value="SVA37262.1"/>
    <property type="molecule type" value="Genomic_DNA"/>
</dbReference>
<feature type="domain" description="Glucose-methanol-choline oxidoreductase C-terminal" evidence="7">
    <location>
        <begin position="428"/>
        <end position="547"/>
    </location>
</feature>
<dbReference type="SUPFAM" id="SSF51905">
    <property type="entry name" value="FAD/NAD(P)-binding domain"/>
    <property type="match status" value="1"/>
</dbReference>
<keyword evidence="4" id="KW-0274">FAD</keyword>
<dbReference type="AlphaFoldDB" id="A0A381VA75"/>
<dbReference type="InterPro" id="IPR036188">
    <property type="entry name" value="FAD/NAD-bd_sf"/>
</dbReference>
<evidence type="ECO:0000256" key="4">
    <source>
        <dbReference type="ARBA" id="ARBA00022827"/>
    </source>
</evidence>
<protein>
    <recommendedName>
        <fullName evidence="9">Glucose-methanol-choline oxidoreductase N-terminal domain-containing protein</fullName>
    </recommendedName>
</protein>
<feature type="domain" description="Glucose-methanol-choline oxidoreductase N-terminal" evidence="6">
    <location>
        <begin position="201"/>
        <end position="300"/>
    </location>
</feature>
<dbReference type="InterPro" id="IPR051473">
    <property type="entry name" value="P2Ox-like"/>
</dbReference>
<reference evidence="8" key="1">
    <citation type="submission" date="2018-05" db="EMBL/GenBank/DDBJ databases">
        <authorList>
            <person name="Lanie J.A."/>
            <person name="Ng W.-L."/>
            <person name="Kazmierczak K.M."/>
            <person name="Andrzejewski T.M."/>
            <person name="Davidsen T.M."/>
            <person name="Wayne K.J."/>
            <person name="Tettelin H."/>
            <person name="Glass J.I."/>
            <person name="Rusch D."/>
            <person name="Podicherti R."/>
            <person name="Tsui H.-C.T."/>
            <person name="Winkler M.E."/>
        </authorList>
    </citation>
    <scope>NUCLEOTIDE SEQUENCE</scope>
</reference>
<dbReference type="SUPFAM" id="SSF54373">
    <property type="entry name" value="FAD-linked reductases, C-terminal domain"/>
    <property type="match status" value="1"/>
</dbReference>
<dbReference type="GO" id="GO:0050660">
    <property type="term" value="F:flavin adenine dinucleotide binding"/>
    <property type="evidence" value="ECO:0007669"/>
    <property type="project" value="InterPro"/>
</dbReference>
<comment type="cofactor">
    <cofactor evidence="1">
        <name>FAD</name>
        <dbReference type="ChEBI" id="CHEBI:57692"/>
    </cofactor>
</comment>
<comment type="similarity">
    <text evidence="2">Belongs to the GMC oxidoreductase family.</text>
</comment>
<evidence type="ECO:0000256" key="1">
    <source>
        <dbReference type="ARBA" id="ARBA00001974"/>
    </source>
</evidence>
<organism evidence="8">
    <name type="scientific">marine metagenome</name>
    <dbReference type="NCBI Taxonomy" id="408172"/>
    <lineage>
        <taxon>unclassified sequences</taxon>
        <taxon>metagenomes</taxon>
        <taxon>ecological metagenomes</taxon>
    </lineage>
</organism>
<dbReference type="Pfam" id="PF00732">
    <property type="entry name" value="GMC_oxred_N"/>
    <property type="match status" value="1"/>
</dbReference>
<name>A0A381VA75_9ZZZZ</name>
<dbReference type="PANTHER" id="PTHR42784:SF1">
    <property type="entry name" value="PYRANOSE 2-OXIDASE"/>
    <property type="match status" value="1"/>
</dbReference>
<proteinExistence type="inferred from homology"/>
<dbReference type="Gene3D" id="3.50.50.60">
    <property type="entry name" value="FAD/NAD(P)-binding domain"/>
    <property type="match status" value="2"/>
</dbReference>
<dbReference type="PANTHER" id="PTHR42784">
    <property type="entry name" value="PYRANOSE 2-OXIDASE"/>
    <property type="match status" value="1"/>
</dbReference>
<accession>A0A381VA75</accession>
<sequence>MQVIRSPEVYDVCIVGSGAGGGMAAHELTAAGANVVMLEAGPMWDTRQDGFMFKWPYDSPRRGASTPEQQFGEFDAGLGGWTLAGEPYTVADDENFDWFRTRMLGGRTNHWGRISLRYGPDDFRRHSIDGLGDDWPLSYGDIAPYYDRIDRLIGIFGSQEGLPNDPDGIFMPAPEPRCWEHLIKRGADQMGITCIPSRLSILTRPLNGRSACHYCGQCNRGCGTRSNFSSPTVLLPPALETGRLKIIANAMAREVTIDNRGLASGVSYVSKDDDREYQVRARIVVLAASACETARLLLNSKSTLFPDGLANSSGVVGRYLTDNTGSDVMGVVPQLMDNVPHNEDGAGGAHLFMPWWLSHGDLDFPRGYHIEIWGGRGMPAYGFMGDIGQFPSGGGYGQQLKDDYRRYYGSIIGFSGRGEMIPNKDSYCEIDPDTVDRWGIPVLRFHFEWGDEEILQVKHMQHTFRELIEEIGGTPIGTMPSKEDGYGILPGGRIIHELGVTRMGDDPRSSVLNADCQAHDVRNLFVADGGPFVTNGDKNPTWTILALSMRTSEYIVQQRNQGAI</sequence>
<evidence type="ECO:0000256" key="3">
    <source>
        <dbReference type="ARBA" id="ARBA00022630"/>
    </source>
</evidence>
<dbReference type="Pfam" id="PF05199">
    <property type="entry name" value="GMC_oxred_C"/>
    <property type="match status" value="1"/>
</dbReference>
<gene>
    <name evidence="8" type="ORF">METZ01_LOCUS90116</name>
</gene>
<dbReference type="InterPro" id="IPR007867">
    <property type="entry name" value="GMC_OxRtase_C"/>
</dbReference>
<evidence type="ECO:0008006" key="9">
    <source>
        <dbReference type="Google" id="ProtNLM"/>
    </source>
</evidence>
<keyword evidence="5" id="KW-0560">Oxidoreductase</keyword>
<dbReference type="GO" id="GO:0016614">
    <property type="term" value="F:oxidoreductase activity, acting on CH-OH group of donors"/>
    <property type="evidence" value="ECO:0007669"/>
    <property type="project" value="InterPro"/>
</dbReference>
<evidence type="ECO:0000256" key="2">
    <source>
        <dbReference type="ARBA" id="ARBA00010790"/>
    </source>
</evidence>
<evidence type="ECO:0000259" key="7">
    <source>
        <dbReference type="Pfam" id="PF05199"/>
    </source>
</evidence>